<keyword evidence="3" id="KW-1185">Reference proteome</keyword>
<name>A0ABQ0Y600_STAGA</name>
<gene>
    <name evidence="2" type="ORF">SGA02_26620</name>
</gene>
<keyword evidence="1" id="KW-1133">Transmembrane helix</keyword>
<reference evidence="2 3" key="1">
    <citation type="submission" date="2019-07" db="EMBL/GenBank/DDBJ databases">
        <title>Whole genome shotgun sequence of Staphylococcus gallinarum NBRC 109767.</title>
        <authorList>
            <person name="Hosoyama A."/>
            <person name="Uohara A."/>
            <person name="Ohji S."/>
            <person name="Ichikawa N."/>
        </authorList>
    </citation>
    <scope>NUCLEOTIDE SEQUENCE [LARGE SCALE GENOMIC DNA]</scope>
    <source>
        <strain evidence="2 3">NBRC 109767</strain>
    </source>
</reference>
<protein>
    <submittedName>
        <fullName evidence="2">Uncharacterized protein</fullName>
    </submittedName>
</protein>
<keyword evidence="1" id="KW-0812">Transmembrane</keyword>
<keyword evidence="1" id="KW-0472">Membrane</keyword>
<accession>A0ABQ0Y600</accession>
<dbReference type="EMBL" id="BKAX01000013">
    <property type="protein sequence ID" value="GEQ06834.1"/>
    <property type="molecule type" value="Genomic_DNA"/>
</dbReference>
<evidence type="ECO:0000313" key="2">
    <source>
        <dbReference type="EMBL" id="GEQ06834.1"/>
    </source>
</evidence>
<evidence type="ECO:0000313" key="3">
    <source>
        <dbReference type="Proteomes" id="UP000321057"/>
    </source>
</evidence>
<dbReference type="Proteomes" id="UP000321057">
    <property type="component" value="Unassembled WGS sequence"/>
</dbReference>
<evidence type="ECO:0000256" key="1">
    <source>
        <dbReference type="SAM" id="Phobius"/>
    </source>
</evidence>
<feature type="transmembrane region" description="Helical" evidence="1">
    <location>
        <begin position="34"/>
        <end position="53"/>
    </location>
</feature>
<proteinExistence type="predicted"/>
<sequence>MSRPRLATLGKQAITSPSKIFDGLNARYLCSRGLINIYLVYIYKVNLLFLFFYSS</sequence>
<comment type="caution">
    <text evidence="2">The sequence shown here is derived from an EMBL/GenBank/DDBJ whole genome shotgun (WGS) entry which is preliminary data.</text>
</comment>
<organism evidence="2 3">
    <name type="scientific">Staphylococcus gallinarum</name>
    <dbReference type="NCBI Taxonomy" id="1293"/>
    <lineage>
        <taxon>Bacteria</taxon>
        <taxon>Bacillati</taxon>
        <taxon>Bacillota</taxon>
        <taxon>Bacilli</taxon>
        <taxon>Bacillales</taxon>
        <taxon>Staphylococcaceae</taxon>
        <taxon>Staphylococcus</taxon>
    </lineage>
</organism>